<sequence length="181" mass="19467">MVASSLVPSDSLPRRTLVLGGARSGKSAVAEAMFGDDAVRYVATARRDTSDADFEHRIAAHRIRRPQSWTVVENQDLVDTLATGAGPTLVDDIGTWLTDRIDAEQAWESPRGTVDTDPLVSAVADYPGRLVVVSPEVGLGVVPATRSGRLFRDEIGVLNQRLAQACDEVLFVIAGLTTRLK</sequence>
<dbReference type="InterPro" id="IPR027417">
    <property type="entry name" value="P-loop_NTPase"/>
</dbReference>
<dbReference type="SUPFAM" id="SSF52540">
    <property type="entry name" value="P-loop containing nucleoside triphosphate hydrolases"/>
    <property type="match status" value="1"/>
</dbReference>
<proteinExistence type="inferred from homology"/>
<evidence type="ECO:0000313" key="20">
    <source>
        <dbReference type="EMBL" id="MBJ8341780.1"/>
    </source>
</evidence>
<keyword evidence="14" id="KW-0067">ATP-binding</keyword>
<feature type="active site" description="GMP-histidine intermediate" evidence="18">
    <location>
        <position position="61"/>
    </location>
</feature>
<evidence type="ECO:0000256" key="8">
    <source>
        <dbReference type="ARBA" id="ARBA00012016"/>
    </source>
</evidence>
<evidence type="ECO:0000256" key="3">
    <source>
        <dbReference type="ARBA" id="ARBA00001522"/>
    </source>
</evidence>
<evidence type="ECO:0000256" key="2">
    <source>
        <dbReference type="ARBA" id="ARBA00000711"/>
    </source>
</evidence>
<dbReference type="AlphaFoldDB" id="A0A934NV92"/>
<comment type="catalytic activity">
    <reaction evidence="1">
        <text>adenosylcob(III)inamide + ATP = adenosylcob(III)inamide phosphate + ADP + H(+)</text>
        <dbReference type="Rhea" id="RHEA:15769"/>
        <dbReference type="ChEBI" id="CHEBI:2480"/>
        <dbReference type="ChEBI" id="CHEBI:15378"/>
        <dbReference type="ChEBI" id="CHEBI:30616"/>
        <dbReference type="ChEBI" id="CHEBI:58502"/>
        <dbReference type="ChEBI" id="CHEBI:456216"/>
        <dbReference type="EC" id="2.7.1.156"/>
    </reaction>
</comment>
<dbReference type="EC" id="2.7.7.62" evidence="9"/>
<comment type="pathway">
    <text evidence="6">Cofactor biosynthesis; adenosylcobalamin biosynthesis; adenosylcobalamin from cob(II)yrinate a,c-diamide: step 5/7.</text>
</comment>
<evidence type="ECO:0000256" key="6">
    <source>
        <dbReference type="ARBA" id="ARBA00005159"/>
    </source>
</evidence>
<reference evidence="20" key="1">
    <citation type="submission" date="2020-12" db="EMBL/GenBank/DDBJ databases">
        <title>Antrihabitans popcorni sp. nov. and Antrihabitans auranticaus sp. nov., isolated from a larva cave.</title>
        <authorList>
            <person name="Lee S.D."/>
            <person name="Kim I.S."/>
        </authorList>
    </citation>
    <scope>NUCLEOTIDE SEQUENCE</scope>
    <source>
        <strain evidence="20">YC3-6</strain>
    </source>
</reference>
<evidence type="ECO:0000256" key="5">
    <source>
        <dbReference type="ARBA" id="ARBA00004692"/>
    </source>
</evidence>
<dbReference type="InterPro" id="IPR003203">
    <property type="entry name" value="CobU/CobP"/>
</dbReference>
<keyword evidence="15 19" id="KW-0342">GTP-binding</keyword>
<feature type="binding site" evidence="19">
    <location>
        <begin position="62"/>
        <end position="65"/>
    </location>
    <ligand>
        <name>GTP</name>
        <dbReference type="ChEBI" id="CHEBI:37565"/>
    </ligand>
</feature>
<evidence type="ECO:0000256" key="18">
    <source>
        <dbReference type="PIRSR" id="PIRSR006135-1"/>
    </source>
</evidence>
<evidence type="ECO:0000256" key="17">
    <source>
        <dbReference type="ARBA" id="ARBA00030571"/>
    </source>
</evidence>
<evidence type="ECO:0000256" key="14">
    <source>
        <dbReference type="ARBA" id="ARBA00022840"/>
    </source>
</evidence>
<dbReference type="GO" id="GO:0005525">
    <property type="term" value="F:GTP binding"/>
    <property type="evidence" value="ECO:0007669"/>
    <property type="project" value="UniProtKB-KW"/>
</dbReference>
<evidence type="ECO:0000256" key="9">
    <source>
        <dbReference type="ARBA" id="ARBA00012523"/>
    </source>
</evidence>
<evidence type="ECO:0000256" key="15">
    <source>
        <dbReference type="ARBA" id="ARBA00023134"/>
    </source>
</evidence>
<dbReference type="GO" id="GO:0008820">
    <property type="term" value="F:cobinamide phosphate guanylyltransferase activity"/>
    <property type="evidence" value="ECO:0007669"/>
    <property type="project" value="UniProtKB-EC"/>
</dbReference>
<feature type="binding site" evidence="19">
    <location>
        <begin position="43"/>
        <end position="45"/>
    </location>
    <ligand>
        <name>GTP</name>
        <dbReference type="ChEBI" id="CHEBI:37565"/>
    </ligand>
</feature>
<evidence type="ECO:0000256" key="7">
    <source>
        <dbReference type="ARBA" id="ARBA00007490"/>
    </source>
</evidence>
<evidence type="ECO:0000256" key="10">
    <source>
        <dbReference type="ARBA" id="ARBA00022573"/>
    </source>
</evidence>
<feature type="binding site" evidence="19">
    <location>
        <position position="73"/>
    </location>
    <ligand>
        <name>GTP</name>
        <dbReference type="ChEBI" id="CHEBI:37565"/>
    </ligand>
</feature>
<evidence type="ECO:0000256" key="19">
    <source>
        <dbReference type="PIRSR" id="PIRSR006135-2"/>
    </source>
</evidence>
<evidence type="ECO:0000256" key="13">
    <source>
        <dbReference type="ARBA" id="ARBA00022777"/>
    </source>
</evidence>
<keyword evidence="13 20" id="KW-0418">Kinase</keyword>
<dbReference type="Proteomes" id="UP000655868">
    <property type="component" value="Unassembled WGS sequence"/>
</dbReference>
<comment type="caution">
    <text evidence="20">The sequence shown here is derived from an EMBL/GenBank/DDBJ whole genome shotgun (WGS) entry which is preliminary data.</text>
</comment>
<comment type="function">
    <text evidence="4">Catalyzes ATP-dependent phosphorylation of adenosylcobinamide and addition of GMP to adenosylcobinamide phosphate.</text>
</comment>
<evidence type="ECO:0000256" key="4">
    <source>
        <dbReference type="ARBA" id="ARBA00003889"/>
    </source>
</evidence>
<dbReference type="Gene3D" id="3.40.50.300">
    <property type="entry name" value="P-loop containing nucleotide triphosphate hydrolases"/>
    <property type="match status" value="1"/>
</dbReference>
<evidence type="ECO:0000256" key="12">
    <source>
        <dbReference type="ARBA" id="ARBA00022741"/>
    </source>
</evidence>
<dbReference type="Pfam" id="PF02283">
    <property type="entry name" value="CobU"/>
    <property type="match status" value="1"/>
</dbReference>
<evidence type="ECO:0000313" key="21">
    <source>
        <dbReference type="Proteomes" id="UP000655868"/>
    </source>
</evidence>
<comment type="similarity">
    <text evidence="7">Belongs to the CobU/CobP family.</text>
</comment>
<feature type="binding site" evidence="19">
    <location>
        <position position="91"/>
    </location>
    <ligand>
        <name>GTP</name>
        <dbReference type="ChEBI" id="CHEBI:37565"/>
    </ligand>
</feature>
<dbReference type="PANTHER" id="PTHR34848">
    <property type="match status" value="1"/>
</dbReference>
<accession>A0A934NV92</accession>
<dbReference type="GO" id="GO:0043752">
    <property type="term" value="F:adenosylcobinamide kinase activity"/>
    <property type="evidence" value="ECO:0007669"/>
    <property type="project" value="UniProtKB-EC"/>
</dbReference>
<keyword evidence="20" id="KW-0548">Nucleotidyltransferase</keyword>
<evidence type="ECO:0000256" key="16">
    <source>
        <dbReference type="ARBA" id="ARBA00029570"/>
    </source>
</evidence>
<comment type="catalytic activity">
    <reaction evidence="2">
        <text>adenosylcob(III)inamide phosphate + GTP + H(+) = adenosylcob(III)inamide-GDP + diphosphate</text>
        <dbReference type="Rhea" id="RHEA:22712"/>
        <dbReference type="ChEBI" id="CHEBI:15378"/>
        <dbReference type="ChEBI" id="CHEBI:33019"/>
        <dbReference type="ChEBI" id="CHEBI:37565"/>
        <dbReference type="ChEBI" id="CHEBI:58502"/>
        <dbReference type="ChEBI" id="CHEBI:60487"/>
        <dbReference type="EC" id="2.7.7.62"/>
    </reaction>
</comment>
<organism evidence="20 21">
    <name type="scientific">Antrihabitans stalagmiti</name>
    <dbReference type="NCBI Taxonomy" id="2799499"/>
    <lineage>
        <taxon>Bacteria</taxon>
        <taxon>Bacillati</taxon>
        <taxon>Actinomycetota</taxon>
        <taxon>Actinomycetes</taxon>
        <taxon>Mycobacteriales</taxon>
        <taxon>Nocardiaceae</taxon>
        <taxon>Antrihabitans</taxon>
    </lineage>
</organism>
<name>A0A934NV92_9NOCA</name>
<dbReference type="EMBL" id="JAEMNV010000008">
    <property type="protein sequence ID" value="MBJ8341780.1"/>
    <property type="molecule type" value="Genomic_DNA"/>
</dbReference>
<dbReference type="PANTHER" id="PTHR34848:SF1">
    <property type="entry name" value="BIFUNCTIONAL ADENOSYLCOBALAMIN BIOSYNTHESIS PROTEIN COBU"/>
    <property type="match status" value="1"/>
</dbReference>
<dbReference type="PIRSF" id="PIRSF006135">
    <property type="entry name" value="CobU"/>
    <property type="match status" value="1"/>
</dbReference>
<evidence type="ECO:0000256" key="11">
    <source>
        <dbReference type="ARBA" id="ARBA00022679"/>
    </source>
</evidence>
<dbReference type="GO" id="GO:0009236">
    <property type="term" value="P:cobalamin biosynthetic process"/>
    <property type="evidence" value="ECO:0007669"/>
    <property type="project" value="UniProtKB-KW"/>
</dbReference>
<gene>
    <name evidence="20" type="ORF">JGU71_23110</name>
</gene>
<feature type="binding site" evidence="19">
    <location>
        <begin position="20"/>
        <end position="27"/>
    </location>
    <ligand>
        <name>GTP</name>
        <dbReference type="ChEBI" id="CHEBI:37565"/>
    </ligand>
</feature>
<dbReference type="CDD" id="cd00544">
    <property type="entry name" value="CobU"/>
    <property type="match status" value="1"/>
</dbReference>
<keyword evidence="21" id="KW-1185">Reference proteome</keyword>
<keyword evidence="10" id="KW-0169">Cobalamin biosynthesis</keyword>
<comment type="pathway">
    <text evidence="5">Cofactor biosynthesis; adenosylcobalamin biosynthesis; adenosylcobalamin from cob(II)yrinate a,c-diamide: step 6/7.</text>
</comment>
<comment type="catalytic activity">
    <reaction evidence="3">
        <text>adenosylcob(III)inamide + GTP = adenosylcob(III)inamide phosphate + GDP + H(+)</text>
        <dbReference type="Rhea" id="RHEA:15765"/>
        <dbReference type="ChEBI" id="CHEBI:2480"/>
        <dbReference type="ChEBI" id="CHEBI:15378"/>
        <dbReference type="ChEBI" id="CHEBI:37565"/>
        <dbReference type="ChEBI" id="CHEBI:58189"/>
        <dbReference type="ChEBI" id="CHEBI:58502"/>
        <dbReference type="EC" id="2.7.1.156"/>
    </reaction>
</comment>
<protein>
    <recommendedName>
        <fullName evidence="16">Adenosylcobinamide kinase</fullName>
        <ecNumber evidence="8">2.7.1.156</ecNumber>
        <ecNumber evidence="9">2.7.7.62</ecNumber>
    </recommendedName>
    <alternativeName>
        <fullName evidence="17">Adenosylcobinamide-phosphate guanylyltransferase</fullName>
    </alternativeName>
</protein>
<dbReference type="GO" id="GO:0005524">
    <property type="term" value="F:ATP binding"/>
    <property type="evidence" value="ECO:0007669"/>
    <property type="project" value="UniProtKB-KW"/>
</dbReference>
<evidence type="ECO:0000256" key="1">
    <source>
        <dbReference type="ARBA" id="ARBA00000312"/>
    </source>
</evidence>
<dbReference type="EC" id="2.7.1.156" evidence="8"/>
<keyword evidence="11" id="KW-0808">Transferase</keyword>
<keyword evidence="12 19" id="KW-0547">Nucleotide-binding</keyword>